<dbReference type="SUPFAM" id="SSF53448">
    <property type="entry name" value="Nucleotide-diphospho-sugar transferases"/>
    <property type="match status" value="1"/>
</dbReference>
<evidence type="ECO:0000259" key="1">
    <source>
        <dbReference type="Pfam" id="PF00535"/>
    </source>
</evidence>
<reference evidence="2" key="1">
    <citation type="submission" date="2020-05" db="EMBL/GenBank/DDBJ databases">
        <title>High-Quality Genomes of Partial-Nitritation/Anammox System by Hierarchical Clustering Based Hybrid Assembly.</title>
        <authorList>
            <person name="Liu L."/>
            <person name="Wang Y."/>
            <person name="Che Y."/>
            <person name="Chen Y."/>
            <person name="Xia Y."/>
            <person name="Luo R."/>
            <person name="Cheng S.H."/>
            <person name="Zheng C."/>
            <person name="Zhang T."/>
        </authorList>
    </citation>
    <scope>NUCLEOTIDE SEQUENCE</scope>
    <source>
        <strain evidence="2">H1_PAT1</strain>
    </source>
</reference>
<gene>
    <name evidence="2" type="ORF">HS096_03985</name>
</gene>
<evidence type="ECO:0000313" key="3">
    <source>
        <dbReference type="Proteomes" id="UP000710385"/>
    </source>
</evidence>
<dbReference type="EMBL" id="JABTTY010000001">
    <property type="protein sequence ID" value="MBE7525516.1"/>
    <property type="molecule type" value="Genomic_DNA"/>
</dbReference>
<dbReference type="InterPro" id="IPR001173">
    <property type="entry name" value="Glyco_trans_2-like"/>
</dbReference>
<feature type="domain" description="Glycosyltransferase 2-like" evidence="1">
    <location>
        <begin position="6"/>
        <end position="161"/>
    </location>
</feature>
<name>A0A928TR15_UNCKA</name>
<dbReference type="Proteomes" id="UP000710385">
    <property type="component" value="Unassembled WGS sequence"/>
</dbReference>
<dbReference type="Pfam" id="PF00535">
    <property type="entry name" value="Glycos_transf_2"/>
    <property type="match status" value="1"/>
</dbReference>
<dbReference type="InterPro" id="IPR029044">
    <property type="entry name" value="Nucleotide-diphossugar_trans"/>
</dbReference>
<dbReference type="AlphaFoldDB" id="A0A928TR15"/>
<organism evidence="2 3">
    <name type="scientific">candidate division WWE3 bacterium</name>
    <dbReference type="NCBI Taxonomy" id="2053526"/>
    <lineage>
        <taxon>Bacteria</taxon>
        <taxon>Katanobacteria</taxon>
    </lineage>
</organism>
<protein>
    <submittedName>
        <fullName evidence="2">Glycosyltransferase family 2 protein</fullName>
    </submittedName>
</protein>
<sequence>MQSIAVLPAWNEAPRVWSAVRAVLPFADRVIVVDDGSTDDTAAQAALAGATVIRHALNRGQGAALKTGSIAALRLGADIIVHVDADGQHDPAMIPELLKPILDDKADVVFGSRFLGKEPTGMPWVRKAYFHAARLFNTFAVGIPNTVTDPQSGARAMNRHAAEILDFRQDGPAHCSEILRLATRADIRWAEVPVHVRYTKDTLAKGQSFGAAFRILWELLIRGTEK</sequence>
<evidence type="ECO:0000313" key="2">
    <source>
        <dbReference type="EMBL" id="MBE7525516.1"/>
    </source>
</evidence>
<dbReference type="PANTHER" id="PTHR48090:SF7">
    <property type="entry name" value="RFBJ PROTEIN"/>
    <property type="match status" value="1"/>
</dbReference>
<dbReference type="PANTHER" id="PTHR48090">
    <property type="entry name" value="UNDECAPRENYL-PHOSPHATE 4-DEOXY-4-FORMAMIDO-L-ARABINOSE TRANSFERASE-RELATED"/>
    <property type="match status" value="1"/>
</dbReference>
<dbReference type="InterPro" id="IPR050256">
    <property type="entry name" value="Glycosyltransferase_2"/>
</dbReference>
<accession>A0A928TR15</accession>
<dbReference type="Gene3D" id="3.90.550.10">
    <property type="entry name" value="Spore Coat Polysaccharide Biosynthesis Protein SpsA, Chain A"/>
    <property type="match status" value="1"/>
</dbReference>
<comment type="caution">
    <text evidence="2">The sequence shown here is derived from an EMBL/GenBank/DDBJ whole genome shotgun (WGS) entry which is preliminary data.</text>
</comment>
<dbReference type="CDD" id="cd04179">
    <property type="entry name" value="DPM_DPG-synthase_like"/>
    <property type="match status" value="1"/>
</dbReference>
<proteinExistence type="predicted"/>